<keyword evidence="2" id="KW-1185">Reference proteome</keyword>
<reference evidence="2" key="1">
    <citation type="journal article" date="2019" name="Int. J. Syst. Evol. Microbiol.">
        <title>The Global Catalogue of Microorganisms (GCM) 10K type strain sequencing project: providing services to taxonomists for standard genome sequencing and annotation.</title>
        <authorList>
            <consortium name="The Broad Institute Genomics Platform"/>
            <consortium name="The Broad Institute Genome Sequencing Center for Infectious Disease"/>
            <person name="Wu L."/>
            <person name="Ma J."/>
        </authorList>
    </citation>
    <scope>NUCLEOTIDE SEQUENCE [LARGE SCALE GENOMIC DNA]</scope>
    <source>
        <strain evidence="2">JCM 30742</strain>
    </source>
</reference>
<dbReference type="EMBL" id="BAABEO010000019">
    <property type="protein sequence ID" value="GAA3690216.1"/>
    <property type="molecule type" value="Genomic_DNA"/>
</dbReference>
<evidence type="ECO:0000313" key="2">
    <source>
        <dbReference type="Proteomes" id="UP001500752"/>
    </source>
</evidence>
<dbReference type="Proteomes" id="UP001500752">
    <property type="component" value="Unassembled WGS sequence"/>
</dbReference>
<sequence length="76" mass="8761">MPVRGKGGLELRGAWLRPDPARRQDVRDGLGLRRPKPRLHYIDAFHWCPPAAPFPHAPKTFGWIQRPVRNLPPLRP</sequence>
<protein>
    <submittedName>
        <fullName evidence="1">Uncharacterized protein</fullName>
    </submittedName>
</protein>
<accession>A0ABP7CII6</accession>
<evidence type="ECO:0000313" key="1">
    <source>
        <dbReference type="EMBL" id="GAA3690216.1"/>
    </source>
</evidence>
<comment type="caution">
    <text evidence="1">The sequence shown here is derived from an EMBL/GenBank/DDBJ whole genome shotgun (WGS) entry which is preliminary data.</text>
</comment>
<proteinExistence type="predicted"/>
<organism evidence="1 2">
    <name type="scientific">Arthrobacter ginkgonis</name>
    <dbReference type="NCBI Taxonomy" id="1630594"/>
    <lineage>
        <taxon>Bacteria</taxon>
        <taxon>Bacillati</taxon>
        <taxon>Actinomycetota</taxon>
        <taxon>Actinomycetes</taxon>
        <taxon>Micrococcales</taxon>
        <taxon>Micrococcaceae</taxon>
        <taxon>Arthrobacter</taxon>
    </lineage>
</organism>
<name>A0ABP7CII6_9MICC</name>
<gene>
    <name evidence="1" type="ORF">GCM10023081_29600</name>
</gene>